<feature type="disulfide bond" evidence="1">
    <location>
        <begin position="79"/>
        <end position="102"/>
    </location>
</feature>
<dbReference type="Gene3D" id="3.40.50.1110">
    <property type="entry name" value="SGNH hydrolase"/>
    <property type="match status" value="1"/>
</dbReference>
<dbReference type="GO" id="GO:0006629">
    <property type="term" value="P:lipid metabolic process"/>
    <property type="evidence" value="ECO:0007669"/>
    <property type="project" value="TreeGrafter"/>
</dbReference>
<reference evidence="5 6" key="1">
    <citation type="submission" date="2019-06" db="EMBL/GenBank/DDBJ databases">
        <title>Sequencing the genomes of 1000 actinobacteria strains.</title>
        <authorList>
            <person name="Klenk H.-P."/>
        </authorList>
    </citation>
    <scope>NUCLEOTIDE SEQUENCE [LARGE SCALE GENOMIC DNA]</scope>
    <source>
        <strain evidence="5 6">DSM 44826</strain>
    </source>
</reference>
<keyword evidence="6" id="KW-1185">Reference proteome</keyword>
<dbReference type="SUPFAM" id="SSF50370">
    <property type="entry name" value="Ricin B-like lectins"/>
    <property type="match status" value="1"/>
</dbReference>
<accession>A0A561UJ32</accession>
<feature type="domain" description="Ricin B lectin" evidence="4">
    <location>
        <begin position="395"/>
        <end position="538"/>
    </location>
</feature>
<dbReference type="Proteomes" id="UP000317940">
    <property type="component" value="Unassembled WGS sequence"/>
</dbReference>
<comment type="caution">
    <text evidence="5">The sequence shown here is derived from an EMBL/GenBank/DDBJ whole genome shotgun (WGS) entry which is preliminary data.</text>
</comment>
<dbReference type="PROSITE" id="PS51318">
    <property type="entry name" value="TAT"/>
    <property type="match status" value="1"/>
</dbReference>
<protein>
    <submittedName>
        <fullName evidence="5">GDSL-like lipase/acylhydrolase family protein</fullName>
    </submittedName>
</protein>
<dbReference type="AlphaFoldDB" id="A0A561UJ32"/>
<dbReference type="InterPro" id="IPR037460">
    <property type="entry name" value="SEST-like"/>
</dbReference>
<dbReference type="PANTHER" id="PTHR37981">
    <property type="entry name" value="LIPASE 2"/>
    <property type="match status" value="1"/>
</dbReference>
<keyword evidence="1" id="KW-1015">Disulfide bond</keyword>
<dbReference type="Pfam" id="PF14200">
    <property type="entry name" value="RicinB_lectin_2"/>
    <property type="match status" value="1"/>
</dbReference>
<dbReference type="InterPro" id="IPR000772">
    <property type="entry name" value="Ricin_B_lectin"/>
</dbReference>
<evidence type="ECO:0000259" key="4">
    <source>
        <dbReference type="SMART" id="SM00458"/>
    </source>
</evidence>
<dbReference type="PANTHER" id="PTHR37981:SF1">
    <property type="entry name" value="SGNH HYDROLASE-TYPE ESTERASE DOMAIN-CONTAINING PROTEIN"/>
    <property type="match status" value="1"/>
</dbReference>
<evidence type="ECO:0000256" key="3">
    <source>
        <dbReference type="SAM" id="SignalP"/>
    </source>
</evidence>
<dbReference type="PROSITE" id="PS50231">
    <property type="entry name" value="RICIN_B_LECTIN"/>
    <property type="match status" value="1"/>
</dbReference>
<organism evidence="5 6">
    <name type="scientific">Kitasatospora viridis</name>
    <dbReference type="NCBI Taxonomy" id="281105"/>
    <lineage>
        <taxon>Bacteria</taxon>
        <taxon>Bacillati</taxon>
        <taxon>Actinomycetota</taxon>
        <taxon>Actinomycetes</taxon>
        <taxon>Kitasatosporales</taxon>
        <taxon>Streptomycetaceae</taxon>
        <taxon>Kitasatospora</taxon>
    </lineage>
</organism>
<dbReference type="InterPro" id="IPR006311">
    <property type="entry name" value="TAT_signal"/>
</dbReference>
<dbReference type="EMBL" id="VIWT01000001">
    <property type="protein sequence ID" value="TWF99360.1"/>
    <property type="molecule type" value="Genomic_DNA"/>
</dbReference>
<dbReference type="InterPro" id="IPR035992">
    <property type="entry name" value="Ricin_B-like_lectins"/>
</dbReference>
<dbReference type="SMART" id="SM00458">
    <property type="entry name" value="RICIN"/>
    <property type="match status" value="1"/>
</dbReference>
<dbReference type="RefSeq" id="WP_246213552.1">
    <property type="nucleotide sequence ID" value="NZ_BAAAMZ010000015.1"/>
</dbReference>
<feature type="disulfide bond" evidence="1">
    <location>
        <begin position="167"/>
        <end position="180"/>
    </location>
</feature>
<dbReference type="InterPro" id="IPR036514">
    <property type="entry name" value="SGNH_hydro_sf"/>
</dbReference>
<evidence type="ECO:0000256" key="1">
    <source>
        <dbReference type="PIRSR" id="PIRSR637460-2"/>
    </source>
</evidence>
<sequence length="547" mass="57415">MTRRHPFRAPAALLAAAALGAALGLTAPPASAAATPTATHAGLAPAIVSLGDSAISGEGAGTDTSDGYFPGTDGPKDYCHRHPQSEIFDTGLSGVTAIDLACSGAQTGDLTSDPVLAQTTGGGSGDFGEPKQDVQLAQTAGKYDVKMVVVTIGANDDFDFSGIMESCLGQYFPIPKGTGCRDTIGSAAITQRAAKVIPKVVAALTDVRQTMRQAGYADGDYQLVFQSYFTPLTPDIRSNDYATKIAQGCPAYPEDMAWGHNWVVPTFEDALRQAAEQVPGVRYLDQRRVSYGHEVCAEMTTSPYEYTNGDVIDLSENTRNGCDYPIGILSLCENEIRQSFHLRVAGYQGEGNCLGEFYDQPARQEAYCTLDQGDGTTIEPLTPGRPFDDAPDDGAWFQLTNAATGQVLDLSGGGTYGDSTNGRAAIGYQATGGLNQSFVMEAKPGGSYELDFSGNRNMCLDATGGATGAGTQLEQWGCNGGGNQHWLVTPSGSGTYRLADSQDPSAVATLTTAQDSQGNPLVQLAPDTGAANQQWQLTKLGIVYLHG</sequence>
<dbReference type="Gene3D" id="2.80.10.50">
    <property type="match status" value="2"/>
</dbReference>
<gene>
    <name evidence="5" type="ORF">FHX73_113203</name>
</gene>
<keyword evidence="3" id="KW-0732">Signal</keyword>
<dbReference type="CDD" id="cd00161">
    <property type="entry name" value="beta-trefoil_Ricin-like"/>
    <property type="match status" value="1"/>
</dbReference>
<dbReference type="GO" id="GO:0016788">
    <property type="term" value="F:hydrolase activity, acting on ester bonds"/>
    <property type="evidence" value="ECO:0007669"/>
    <property type="project" value="InterPro"/>
</dbReference>
<feature type="region of interest" description="Disordered" evidence="2">
    <location>
        <begin position="59"/>
        <end position="82"/>
    </location>
</feature>
<keyword evidence="5" id="KW-0378">Hydrolase</keyword>
<dbReference type="SUPFAM" id="SSF52266">
    <property type="entry name" value="SGNH hydrolase"/>
    <property type="match status" value="1"/>
</dbReference>
<name>A0A561UJ32_9ACTN</name>
<evidence type="ECO:0000313" key="5">
    <source>
        <dbReference type="EMBL" id="TWF99360.1"/>
    </source>
</evidence>
<feature type="chain" id="PRO_5022155496" evidence="3">
    <location>
        <begin position="33"/>
        <end position="547"/>
    </location>
</feature>
<evidence type="ECO:0000256" key="2">
    <source>
        <dbReference type="SAM" id="MobiDB-lite"/>
    </source>
</evidence>
<proteinExistence type="predicted"/>
<evidence type="ECO:0000313" key="6">
    <source>
        <dbReference type="Proteomes" id="UP000317940"/>
    </source>
</evidence>
<feature type="signal peptide" evidence="3">
    <location>
        <begin position="1"/>
        <end position="32"/>
    </location>
</feature>